<keyword evidence="2" id="KW-1185">Reference proteome</keyword>
<organism evidence="1 2">
    <name type="scientific">Stieleria maiorica</name>
    <dbReference type="NCBI Taxonomy" id="2795974"/>
    <lineage>
        <taxon>Bacteria</taxon>
        <taxon>Pseudomonadati</taxon>
        <taxon>Planctomycetota</taxon>
        <taxon>Planctomycetia</taxon>
        <taxon>Pirellulales</taxon>
        <taxon>Pirellulaceae</taxon>
        <taxon>Stieleria</taxon>
    </lineage>
</organism>
<dbReference type="PANTHER" id="PTHR34290:SF2">
    <property type="entry name" value="OS04G0668800 PROTEIN"/>
    <property type="match status" value="1"/>
</dbReference>
<proteinExistence type="predicted"/>
<dbReference type="KEGG" id="smam:Mal15_64500"/>
<dbReference type="GO" id="GO:0015035">
    <property type="term" value="F:protein-disulfide reductase activity"/>
    <property type="evidence" value="ECO:0007669"/>
    <property type="project" value="InterPro"/>
</dbReference>
<evidence type="ECO:0000313" key="1">
    <source>
        <dbReference type="EMBL" id="QEG02363.1"/>
    </source>
</evidence>
<dbReference type="InterPro" id="IPR007263">
    <property type="entry name" value="DCC1-like"/>
</dbReference>
<reference evidence="1 2" key="1">
    <citation type="submission" date="2019-02" db="EMBL/GenBank/DDBJ databases">
        <title>Planctomycetal bacteria perform biofilm scaping via a novel small molecule.</title>
        <authorList>
            <person name="Jeske O."/>
            <person name="Boedeker C."/>
            <person name="Wiegand S."/>
            <person name="Breitling P."/>
            <person name="Kallscheuer N."/>
            <person name="Jogler M."/>
            <person name="Rohde M."/>
            <person name="Petersen J."/>
            <person name="Medema M.H."/>
            <person name="Surup F."/>
            <person name="Jogler C."/>
        </authorList>
    </citation>
    <scope>NUCLEOTIDE SEQUENCE [LARGE SCALE GENOMIC DNA]</scope>
    <source>
        <strain evidence="1 2">Mal15</strain>
    </source>
</reference>
<evidence type="ECO:0008006" key="3">
    <source>
        <dbReference type="Google" id="ProtNLM"/>
    </source>
</evidence>
<evidence type="ECO:0000313" key="2">
    <source>
        <dbReference type="Proteomes" id="UP000321353"/>
    </source>
</evidence>
<gene>
    <name evidence="1" type="ORF">Mal15_64500</name>
</gene>
<dbReference type="Proteomes" id="UP000321353">
    <property type="component" value="Chromosome"/>
</dbReference>
<dbReference type="PANTHER" id="PTHR34290">
    <property type="entry name" value="SI:CH73-390P7.2"/>
    <property type="match status" value="1"/>
</dbReference>
<dbReference type="Pfam" id="PF04134">
    <property type="entry name" value="DCC1-like"/>
    <property type="match status" value="1"/>
</dbReference>
<sequence>MNNDWQVEVFYDGECPLCLREIKLLRRLDRKHRIRFTDIADPSFSSASYGMTTNDFMDEIQGRLPSGEWITGVEVFRRLYAAVGLKPIVSLTRLPGISHGLEFGYRVFAKNRLRWTGRCDDGTCRVN</sequence>
<dbReference type="InterPro" id="IPR044691">
    <property type="entry name" value="DCC1_Trx"/>
</dbReference>
<name>A0A5B9MM42_9BACT</name>
<accession>A0A5B9MM42</accession>
<dbReference type="EMBL" id="CP036264">
    <property type="protein sequence ID" value="QEG02363.1"/>
    <property type="molecule type" value="Genomic_DNA"/>
</dbReference>
<dbReference type="AlphaFoldDB" id="A0A5B9MM42"/>
<protein>
    <recommendedName>
        <fullName evidence="3">Thiol-disulfide oxidoreductase</fullName>
    </recommendedName>
</protein>